<evidence type="ECO:0000313" key="8">
    <source>
        <dbReference type="EMBL" id="GLC32357.1"/>
    </source>
</evidence>
<dbReference type="InterPro" id="IPR010930">
    <property type="entry name" value="Flg_bb/hook_C_dom"/>
</dbReference>
<evidence type="ECO:0000256" key="2">
    <source>
        <dbReference type="ARBA" id="ARBA00009677"/>
    </source>
</evidence>
<comment type="caution">
    <text evidence="8">The sequence shown here is derived from an EMBL/GenBank/DDBJ whole genome shotgun (WGS) entry which is preliminary data.</text>
</comment>
<evidence type="ECO:0000256" key="1">
    <source>
        <dbReference type="ARBA" id="ARBA00004117"/>
    </source>
</evidence>
<reference evidence="8 9" key="1">
    <citation type="journal article" date="2024" name="Int. J. Syst. Evol. Microbiol.">
        <title>Clostridium omnivorum sp. nov., isolated from anoxic soil under the treatment of reductive soil disinfestation.</title>
        <authorList>
            <person name="Ueki A."/>
            <person name="Tonouchi A."/>
            <person name="Kaku N."/>
            <person name="Honma S."/>
            <person name="Ueki K."/>
        </authorList>
    </citation>
    <scope>NUCLEOTIDE SEQUENCE [LARGE SCALE GENOMIC DNA]</scope>
    <source>
        <strain evidence="8 9">E14</strain>
    </source>
</reference>
<dbReference type="InterPro" id="IPR037925">
    <property type="entry name" value="FlgE/F/G-like"/>
</dbReference>
<evidence type="ECO:0000256" key="4">
    <source>
        <dbReference type="RuleBase" id="RU362116"/>
    </source>
</evidence>
<dbReference type="InterPro" id="IPR020013">
    <property type="entry name" value="Flagellar_FlgE/F/G"/>
</dbReference>
<gene>
    <name evidence="8" type="ORF">bsdE14_37670</name>
</gene>
<evidence type="ECO:0000256" key="3">
    <source>
        <dbReference type="ARBA" id="ARBA00023143"/>
    </source>
</evidence>
<dbReference type="SUPFAM" id="SSF117143">
    <property type="entry name" value="Flagellar hook protein flgE"/>
    <property type="match status" value="2"/>
</dbReference>
<evidence type="ECO:0000313" key="9">
    <source>
        <dbReference type="Proteomes" id="UP001208567"/>
    </source>
</evidence>
<dbReference type="NCBIfam" id="TIGR03506">
    <property type="entry name" value="FlgEFG_subfam"/>
    <property type="match status" value="2"/>
</dbReference>
<keyword evidence="3 4" id="KW-0975">Bacterial flagellum</keyword>
<organism evidence="8 9">
    <name type="scientific">Clostridium omnivorum</name>
    <dbReference type="NCBI Taxonomy" id="1604902"/>
    <lineage>
        <taxon>Bacteria</taxon>
        <taxon>Bacillati</taxon>
        <taxon>Bacillota</taxon>
        <taxon>Clostridia</taxon>
        <taxon>Eubacteriales</taxon>
        <taxon>Clostridiaceae</taxon>
        <taxon>Clostridium</taxon>
    </lineage>
</organism>
<dbReference type="Pfam" id="PF06429">
    <property type="entry name" value="Flg_bbr_C"/>
    <property type="match status" value="1"/>
</dbReference>
<name>A0ABQ5NAY3_9CLOT</name>
<dbReference type="Pfam" id="PF22692">
    <property type="entry name" value="LlgE_F_G_D1"/>
    <property type="match status" value="1"/>
</dbReference>
<feature type="domain" description="Flagellar basal-body/hook protein C-terminal" evidence="6">
    <location>
        <begin position="851"/>
        <end position="895"/>
    </location>
</feature>
<comment type="subcellular location">
    <subcellularLocation>
        <location evidence="1 4">Bacterial flagellum basal body</location>
    </subcellularLocation>
</comment>
<dbReference type="PANTHER" id="PTHR30435">
    <property type="entry name" value="FLAGELLAR PROTEIN"/>
    <property type="match status" value="1"/>
</dbReference>
<keyword evidence="9" id="KW-1185">Reference proteome</keyword>
<feature type="domain" description="Flagellar basal body rod protein N-terminal" evidence="5">
    <location>
        <begin position="5"/>
        <end position="35"/>
    </location>
</feature>
<dbReference type="InterPro" id="IPR001444">
    <property type="entry name" value="Flag_bb_rod_N"/>
</dbReference>
<dbReference type="PANTHER" id="PTHR30435:SF1">
    <property type="entry name" value="FLAGELLAR HOOK PROTEIN FLGE"/>
    <property type="match status" value="1"/>
</dbReference>
<proteinExistence type="inferred from homology"/>
<dbReference type="EMBL" id="BRXR01000001">
    <property type="protein sequence ID" value="GLC32357.1"/>
    <property type="molecule type" value="Genomic_DNA"/>
</dbReference>
<evidence type="ECO:0000259" key="7">
    <source>
        <dbReference type="Pfam" id="PF22692"/>
    </source>
</evidence>
<dbReference type="Pfam" id="PF00460">
    <property type="entry name" value="Flg_bb_rod"/>
    <property type="match status" value="1"/>
</dbReference>
<comment type="function">
    <text evidence="4">A flexible structure which links the flagellar filament to the drive apparatus in the basal body.</text>
</comment>
<protein>
    <recommendedName>
        <fullName evidence="4">Flagellar hook protein FlgE</fullName>
    </recommendedName>
</protein>
<accession>A0ABQ5NAY3</accession>
<comment type="similarity">
    <text evidence="2 4">Belongs to the flagella basal body rod proteins family.</text>
</comment>
<dbReference type="InterPro" id="IPR053967">
    <property type="entry name" value="LlgE_F_G-like_D1"/>
</dbReference>
<evidence type="ECO:0000259" key="6">
    <source>
        <dbReference type="Pfam" id="PF06429"/>
    </source>
</evidence>
<dbReference type="Proteomes" id="UP001208567">
    <property type="component" value="Unassembled WGS sequence"/>
</dbReference>
<feature type="domain" description="Flagellar hook protein FlgE/F/G-like D1" evidence="7">
    <location>
        <begin position="135"/>
        <end position="165"/>
    </location>
</feature>
<sequence>MLRSLYSGISGMKANQTKMDVVGNNIANVGTTAFKSSRARFQDMLSQSVSEATAPSTNQGGINASQVGLGVQVAGIDTITKQGMMQPTSRNLDMAVDGDGYFLVGKGESIFDDGMIQVNQSIGAHNIDSNTLAKANMDLMYTRDGSFTLDSDGNLLTSDGYRVMGFSLTNDSTLTAATTQAPNAVRTSGLTFQFGPGAALNGYHIELGTIGAGTTPSASVDKNNKKIILNGDFSAAGALTADQAQIAINKALSYAGIAQTLTVSGNPNVIPNIASNAVSGGADDKAPSAVSSAGFTLEFSAGTALNGYTIELRTVAAGTSPSAQVDTANKKILVDGDFVTPNAMTALSFKNAINQGLSNATPAISQVVSSVSGAYSNISGLAATTDSTGKIPHVPGPASMNLGGFDLTFGNGGQLNGYTIKLGTVAASTTTSASIDTTGKTLTVNVDLTTTPPDTTALATQIKAKVNAALASNNITQPQLTTVAATTPGTVVPGNSSITVDTTGSDLAAPTSVTVGGMNFAFNNGTTFNGYTIELGKISVGTALNATVDTTNKKITIDGDFITPNAFTTSALQTEIDNKVGAATFAAGTAFKSDGTAGAPKITVTGAPKNITGISSRSIDGGTNLAQPAAVSAGGFNFQPAYGAALNDYKFIIGTVAAGTEASASVDTAKKIITINGDFTVANGVTNGQIQNAINTALEGKGIMQAISVTGINTVISDFKSNNTNGGTPVQSMKADGTVSFVDGTKIVNAYDESLKSLKIPDKIHDDAANIDLRVRTFSVGKDGVVSAVLEDGRVTAIGQLAMATFKNPAGLTKLGKNLYHGSVNSGDATLRSGAGTLGEDNSKGYGDVLQGMLEMSNVDLAEQFTDMIVTSRAFQASSKVITTGDEILQDILNLKR</sequence>
<evidence type="ECO:0000259" key="5">
    <source>
        <dbReference type="Pfam" id="PF00460"/>
    </source>
</evidence>